<dbReference type="Pfam" id="PF26200">
    <property type="entry name" value="Rcat_RNF216"/>
    <property type="match status" value="2"/>
</dbReference>
<dbReference type="InterPro" id="IPR051628">
    <property type="entry name" value="LUBAC_E3_Ligases"/>
</dbReference>
<dbReference type="Pfam" id="PF26112">
    <property type="entry name" value="UBA_RNF216"/>
    <property type="match status" value="1"/>
</dbReference>
<dbReference type="GO" id="GO:0004672">
    <property type="term" value="F:protein kinase activity"/>
    <property type="evidence" value="ECO:0007669"/>
    <property type="project" value="InterPro"/>
</dbReference>
<keyword evidence="13" id="KW-1185">Reference proteome</keyword>
<dbReference type="Pfam" id="PF07714">
    <property type="entry name" value="PK_Tyr_Ser-Thr"/>
    <property type="match status" value="1"/>
</dbReference>
<evidence type="ECO:0000259" key="11">
    <source>
        <dbReference type="PROSITE" id="PS51873"/>
    </source>
</evidence>
<keyword evidence="2" id="KW-0808">Transferase</keyword>
<dbReference type="InterPro" id="IPR044066">
    <property type="entry name" value="TRIAD_supradom"/>
</dbReference>
<dbReference type="GO" id="GO:0005524">
    <property type="term" value="F:ATP binding"/>
    <property type="evidence" value="ECO:0007669"/>
    <property type="project" value="InterPro"/>
</dbReference>
<dbReference type="InterPro" id="IPR047546">
    <property type="entry name" value="Rcat_RBR_RNF216"/>
</dbReference>
<sequence>MGSTGLVIRHNHHPNQAIKLPLRWDTSTEEDLTTKLESLHHEQSIYNRLGTHPGIVPVLAYSTTSITLQLMENGDLRSYLDQDQDKLPNSLSKHHLFLAWFRTMAYTLVYIHDRKVVVADIAMRNFLLDGELGVKFCDFSEARVFPMETFMSTAAVDERAGGYSVKTDIGQLGAVMYEVVVGVKCVFDIWGDDGDGHAVWPRREDLPDTEGVWLGEVIERCWTESDAGFGSAWELGGVLDEISILNTLPSGQTPSRLPSDDHVASSVLRPSVSATMVLSLSVPSFARATNSSALRASDSSNSTTISEALRNNPFGITSRSRALASNTTSEEQKREQEELNQALQTLARIFPDIRIEVFRELLVRFDGQSRLHVCVEQLLRHKEAWVAGRWNVPAGAGGTEEDGKNDLHQHTGHELAVPPEELFRTNEYKAAVKSALTKEFSGLSKSTVEAVLAEVNFCYLRARPTLQDLSRRTWRATFNSILPSFKRGKDKNEHPLIVWQRQPDGDVIPRLKKTECPELDRELYRALLAPLLRTSREERLDRDQKLAEELNEAEAREADAVYECECCLDDVTFEQISTCSANTHIICYGCIRRTIHEALFGQGWGKSVDVEKSTLKCLAPFDHDSCPGTLDPAIVKQAILLDKAGLETFAKFETRLSSEVLLKSQLKLIRCPFCSYAEVDPVYHPSAQGLVWRFRRDGFISTLLITIFLLDLIPLLIIPIAILYFVNSSAVFTIFQNALLNLCLKTRPKKFTCAHPACRRVSCITCQKPWRDPHVCHEPLLLDLRATVEAARTAAVKRTCPRCGLSFVKSSGCNKLTCVCGYSMCYLCRKALGPPIKTANRLGRLRPRRRPNLIENVDPGAGPDALNNDEEAGNDDDFEEMEGYKHFCEHFRIDPGSRCTECDKCELYQDEDEEAVARRAGEKAEREWHARQGTAGVGIGTLRVNNDFSKAEGKRRGHSGMILHHQGKGMSYWLDEVWRDGRWRLEGQTFIDWVVERVLVIDEF</sequence>
<dbReference type="CDD" id="cd20353">
    <property type="entry name" value="Rcat_RBR_RNF216"/>
    <property type="match status" value="1"/>
</dbReference>
<dbReference type="AlphaFoldDB" id="A0A1L9UYR9"/>
<dbReference type="SUPFAM" id="SSF57850">
    <property type="entry name" value="RING/U-box"/>
    <property type="match status" value="1"/>
</dbReference>
<evidence type="ECO:0000256" key="4">
    <source>
        <dbReference type="ARBA" id="ARBA00022737"/>
    </source>
</evidence>
<dbReference type="EMBL" id="KV878679">
    <property type="protein sequence ID" value="OJJ76843.1"/>
    <property type="molecule type" value="Genomic_DNA"/>
</dbReference>
<dbReference type="Pfam" id="PF26191">
    <property type="entry name" value="RING-HC_RBR_RNF216"/>
    <property type="match status" value="1"/>
</dbReference>
<feature type="domain" description="RING-type" evidence="11">
    <location>
        <begin position="560"/>
        <end position="849"/>
    </location>
</feature>
<dbReference type="InterPro" id="IPR047544">
    <property type="entry name" value="RING-HC_RBR_RNF216"/>
</dbReference>
<dbReference type="PANTHER" id="PTHR22770:SF42">
    <property type="entry name" value="FINGER PROTEIN (ZIN), PUTATIVE (AFU_ORTHOLOGUE AFUA_4G03910)-RELATED"/>
    <property type="match status" value="1"/>
</dbReference>
<accession>A0A1L9UYR9</accession>
<dbReference type="Gene3D" id="1.10.510.10">
    <property type="entry name" value="Transferase(Phosphotransferase) domain 1"/>
    <property type="match status" value="1"/>
</dbReference>
<evidence type="ECO:0000256" key="2">
    <source>
        <dbReference type="ARBA" id="ARBA00022679"/>
    </source>
</evidence>
<evidence type="ECO:0000256" key="3">
    <source>
        <dbReference type="ARBA" id="ARBA00022723"/>
    </source>
</evidence>
<keyword evidence="9" id="KW-1133">Transmembrane helix</keyword>
<feature type="region of interest" description="Disordered" evidence="8">
    <location>
        <begin position="850"/>
        <end position="871"/>
    </location>
</feature>
<protein>
    <recommendedName>
        <fullName evidence="14">Protein kinase domain-containing protein</fullName>
    </recommendedName>
</protein>
<dbReference type="SUPFAM" id="SSF56112">
    <property type="entry name" value="Protein kinase-like (PK-like)"/>
    <property type="match status" value="1"/>
</dbReference>
<keyword evidence="6" id="KW-0833">Ubl conjugation pathway</keyword>
<dbReference type="Gene3D" id="1.20.120.1750">
    <property type="match status" value="1"/>
</dbReference>
<feature type="transmembrane region" description="Helical" evidence="9">
    <location>
        <begin position="703"/>
        <end position="726"/>
    </location>
</feature>
<dbReference type="InterPro" id="IPR001245">
    <property type="entry name" value="Ser-Thr/Tyr_kinase_cat_dom"/>
</dbReference>
<keyword evidence="9" id="KW-0472">Membrane</keyword>
<organism evidence="12 13">
    <name type="scientific">Aspergillus brasiliensis (strain CBS 101740 / IMI 381727 / IBT 21946)</name>
    <dbReference type="NCBI Taxonomy" id="767769"/>
    <lineage>
        <taxon>Eukaryota</taxon>
        <taxon>Fungi</taxon>
        <taxon>Dikarya</taxon>
        <taxon>Ascomycota</taxon>
        <taxon>Pezizomycotina</taxon>
        <taxon>Eurotiomycetes</taxon>
        <taxon>Eurotiomycetidae</taxon>
        <taxon>Eurotiales</taxon>
        <taxon>Aspergillaceae</taxon>
        <taxon>Aspergillus</taxon>
        <taxon>Aspergillus subgen. Circumdati</taxon>
    </lineage>
</organism>
<reference evidence="13" key="1">
    <citation type="journal article" date="2017" name="Genome Biol.">
        <title>Comparative genomics reveals high biological diversity and specific adaptations in the industrially and medically important fungal genus Aspergillus.</title>
        <authorList>
            <person name="de Vries R.P."/>
            <person name="Riley R."/>
            <person name="Wiebenga A."/>
            <person name="Aguilar-Osorio G."/>
            <person name="Amillis S."/>
            <person name="Uchima C.A."/>
            <person name="Anderluh G."/>
            <person name="Asadollahi M."/>
            <person name="Askin M."/>
            <person name="Barry K."/>
            <person name="Battaglia E."/>
            <person name="Bayram O."/>
            <person name="Benocci T."/>
            <person name="Braus-Stromeyer S.A."/>
            <person name="Caldana C."/>
            <person name="Canovas D."/>
            <person name="Cerqueira G.C."/>
            <person name="Chen F."/>
            <person name="Chen W."/>
            <person name="Choi C."/>
            <person name="Clum A."/>
            <person name="Dos Santos R.A."/>
            <person name="Damasio A.R."/>
            <person name="Diallinas G."/>
            <person name="Emri T."/>
            <person name="Fekete E."/>
            <person name="Flipphi M."/>
            <person name="Freyberg S."/>
            <person name="Gallo A."/>
            <person name="Gournas C."/>
            <person name="Habgood R."/>
            <person name="Hainaut M."/>
            <person name="Harispe M.L."/>
            <person name="Henrissat B."/>
            <person name="Hilden K.S."/>
            <person name="Hope R."/>
            <person name="Hossain A."/>
            <person name="Karabika E."/>
            <person name="Karaffa L."/>
            <person name="Karanyi Z."/>
            <person name="Krasevec N."/>
            <person name="Kuo A."/>
            <person name="Kusch H."/>
            <person name="LaButti K."/>
            <person name="Lagendijk E.L."/>
            <person name="Lapidus A."/>
            <person name="Levasseur A."/>
            <person name="Lindquist E."/>
            <person name="Lipzen A."/>
            <person name="Logrieco A.F."/>
            <person name="MacCabe A."/>
            <person name="Maekelae M.R."/>
            <person name="Malavazi I."/>
            <person name="Melin P."/>
            <person name="Meyer V."/>
            <person name="Mielnichuk N."/>
            <person name="Miskei M."/>
            <person name="Molnar A.P."/>
            <person name="Mule G."/>
            <person name="Ngan C.Y."/>
            <person name="Orejas M."/>
            <person name="Orosz E."/>
            <person name="Ouedraogo J.P."/>
            <person name="Overkamp K.M."/>
            <person name="Park H.-S."/>
            <person name="Perrone G."/>
            <person name="Piumi F."/>
            <person name="Punt P.J."/>
            <person name="Ram A.F."/>
            <person name="Ramon A."/>
            <person name="Rauscher S."/>
            <person name="Record E."/>
            <person name="Riano-Pachon D.M."/>
            <person name="Robert V."/>
            <person name="Roehrig J."/>
            <person name="Ruller R."/>
            <person name="Salamov A."/>
            <person name="Salih N.S."/>
            <person name="Samson R.A."/>
            <person name="Sandor E."/>
            <person name="Sanguinetti M."/>
            <person name="Schuetze T."/>
            <person name="Sepcic K."/>
            <person name="Shelest E."/>
            <person name="Sherlock G."/>
            <person name="Sophianopoulou V."/>
            <person name="Squina F.M."/>
            <person name="Sun H."/>
            <person name="Susca A."/>
            <person name="Todd R.B."/>
            <person name="Tsang A."/>
            <person name="Unkles S.E."/>
            <person name="van de Wiele N."/>
            <person name="van Rossen-Uffink D."/>
            <person name="Oliveira J.V."/>
            <person name="Vesth T.C."/>
            <person name="Visser J."/>
            <person name="Yu J.-H."/>
            <person name="Zhou M."/>
            <person name="Andersen M.R."/>
            <person name="Archer D.B."/>
            <person name="Baker S.E."/>
            <person name="Benoit I."/>
            <person name="Brakhage A.A."/>
            <person name="Braus G.H."/>
            <person name="Fischer R."/>
            <person name="Frisvad J.C."/>
            <person name="Goldman G.H."/>
            <person name="Houbraken J."/>
            <person name="Oakley B."/>
            <person name="Pocsi I."/>
            <person name="Scazzocchio C."/>
            <person name="Seiboth B."/>
            <person name="vanKuyk P.A."/>
            <person name="Wortman J."/>
            <person name="Dyer P.S."/>
            <person name="Grigoriev I.V."/>
        </authorList>
    </citation>
    <scope>NUCLEOTIDE SEQUENCE [LARGE SCALE GENOMIC DNA]</scope>
    <source>
        <strain evidence="13">CBS 101740 / IMI 381727 / IBT 21946</strain>
    </source>
</reference>
<dbReference type="InterPro" id="IPR058758">
    <property type="entry name" value="UBA_RNF216"/>
</dbReference>
<dbReference type="GeneID" id="93574101"/>
<dbReference type="VEuPathDB" id="FungiDB:ASPBRDRAFT_201926"/>
<keyword evidence="9" id="KW-0812">Transmembrane</keyword>
<proteinExistence type="predicted"/>
<dbReference type="PROSITE" id="PS50011">
    <property type="entry name" value="PROTEIN_KINASE_DOM"/>
    <property type="match status" value="1"/>
</dbReference>
<dbReference type="OrthoDB" id="10009520at2759"/>
<gene>
    <name evidence="12" type="ORF">ASPBRDRAFT_201926</name>
</gene>
<dbReference type="PANTHER" id="PTHR22770">
    <property type="entry name" value="UBIQUITIN CONJUGATING ENZYME 7 INTERACTING PROTEIN-RELATED"/>
    <property type="match status" value="1"/>
</dbReference>
<dbReference type="STRING" id="767769.A0A1L9UYR9"/>
<comment type="pathway">
    <text evidence="1">Protein modification; protein ubiquitination.</text>
</comment>
<evidence type="ECO:0000313" key="12">
    <source>
        <dbReference type="EMBL" id="OJJ76843.1"/>
    </source>
</evidence>
<evidence type="ECO:0000256" key="9">
    <source>
        <dbReference type="SAM" id="Phobius"/>
    </source>
</evidence>
<evidence type="ECO:0000259" key="10">
    <source>
        <dbReference type="PROSITE" id="PS50011"/>
    </source>
</evidence>
<feature type="domain" description="Protein kinase" evidence="10">
    <location>
        <begin position="1"/>
        <end position="315"/>
    </location>
</feature>
<dbReference type="CDD" id="cd16630">
    <property type="entry name" value="RING-HC_RBR_RNF216"/>
    <property type="match status" value="1"/>
</dbReference>
<evidence type="ECO:0000256" key="8">
    <source>
        <dbReference type="SAM" id="MobiDB-lite"/>
    </source>
</evidence>
<dbReference type="InterPro" id="IPR000719">
    <property type="entry name" value="Prot_kinase_dom"/>
</dbReference>
<name>A0A1L9UYR9_ASPBC</name>
<dbReference type="GO" id="GO:0008270">
    <property type="term" value="F:zinc ion binding"/>
    <property type="evidence" value="ECO:0007669"/>
    <property type="project" value="UniProtKB-KW"/>
</dbReference>
<evidence type="ECO:0000313" key="13">
    <source>
        <dbReference type="Proteomes" id="UP000184499"/>
    </source>
</evidence>
<evidence type="ECO:0000256" key="1">
    <source>
        <dbReference type="ARBA" id="ARBA00004906"/>
    </source>
</evidence>
<evidence type="ECO:0000256" key="6">
    <source>
        <dbReference type="ARBA" id="ARBA00022786"/>
    </source>
</evidence>
<keyword evidence="3" id="KW-0479">Metal-binding</keyword>
<evidence type="ECO:0000256" key="7">
    <source>
        <dbReference type="ARBA" id="ARBA00022833"/>
    </source>
</evidence>
<keyword evidence="4" id="KW-0677">Repeat</keyword>
<dbReference type="RefSeq" id="XP_067484090.1">
    <property type="nucleotide sequence ID" value="XM_067621613.1"/>
</dbReference>
<dbReference type="Proteomes" id="UP000184499">
    <property type="component" value="Unassembled WGS sequence"/>
</dbReference>
<evidence type="ECO:0008006" key="14">
    <source>
        <dbReference type="Google" id="ProtNLM"/>
    </source>
</evidence>
<keyword evidence="5" id="KW-0863">Zinc-finger</keyword>
<keyword evidence="7" id="KW-0862">Zinc</keyword>
<dbReference type="PROSITE" id="PS51873">
    <property type="entry name" value="TRIAD"/>
    <property type="match status" value="1"/>
</dbReference>
<dbReference type="InterPro" id="IPR011009">
    <property type="entry name" value="Kinase-like_dom_sf"/>
</dbReference>
<evidence type="ECO:0000256" key="5">
    <source>
        <dbReference type="ARBA" id="ARBA00022771"/>
    </source>
</evidence>